<accession>A0AAV1R0N7</accession>
<keyword evidence="3" id="KW-1185">Reference proteome</keyword>
<dbReference type="AlphaFoldDB" id="A0AAV1R0N7"/>
<evidence type="ECO:0000256" key="1">
    <source>
        <dbReference type="SAM" id="MobiDB-lite"/>
    </source>
</evidence>
<evidence type="ECO:0000313" key="3">
    <source>
        <dbReference type="Proteomes" id="UP001314170"/>
    </source>
</evidence>
<sequence length="94" mass="10769">MITATELKSKFKTFKQDLETRLNSTEAMLNSMEKSITARFDKEQAALNRLTKAILSKIVSQKEDSKRNKGISDCNNVDSEREEKEFSNQVIIKP</sequence>
<reference evidence="2 3" key="1">
    <citation type="submission" date="2024-01" db="EMBL/GenBank/DDBJ databases">
        <authorList>
            <person name="Waweru B."/>
        </authorList>
    </citation>
    <scope>NUCLEOTIDE SEQUENCE [LARGE SCALE GENOMIC DNA]</scope>
</reference>
<organism evidence="2 3">
    <name type="scientific">Dovyalis caffra</name>
    <dbReference type="NCBI Taxonomy" id="77055"/>
    <lineage>
        <taxon>Eukaryota</taxon>
        <taxon>Viridiplantae</taxon>
        <taxon>Streptophyta</taxon>
        <taxon>Embryophyta</taxon>
        <taxon>Tracheophyta</taxon>
        <taxon>Spermatophyta</taxon>
        <taxon>Magnoliopsida</taxon>
        <taxon>eudicotyledons</taxon>
        <taxon>Gunneridae</taxon>
        <taxon>Pentapetalae</taxon>
        <taxon>rosids</taxon>
        <taxon>fabids</taxon>
        <taxon>Malpighiales</taxon>
        <taxon>Salicaceae</taxon>
        <taxon>Flacourtieae</taxon>
        <taxon>Dovyalis</taxon>
    </lineage>
</organism>
<feature type="region of interest" description="Disordered" evidence="1">
    <location>
        <begin position="63"/>
        <end position="94"/>
    </location>
</feature>
<gene>
    <name evidence="2" type="ORF">DCAF_LOCUS5282</name>
</gene>
<proteinExistence type="predicted"/>
<comment type="caution">
    <text evidence="2">The sequence shown here is derived from an EMBL/GenBank/DDBJ whole genome shotgun (WGS) entry which is preliminary data.</text>
</comment>
<dbReference type="Proteomes" id="UP001314170">
    <property type="component" value="Unassembled WGS sequence"/>
</dbReference>
<evidence type="ECO:0000313" key="2">
    <source>
        <dbReference type="EMBL" id="CAK7327567.1"/>
    </source>
</evidence>
<name>A0AAV1R0N7_9ROSI</name>
<protein>
    <submittedName>
        <fullName evidence="2">Uncharacterized protein</fullName>
    </submittedName>
</protein>
<dbReference type="EMBL" id="CAWUPB010000857">
    <property type="protein sequence ID" value="CAK7327567.1"/>
    <property type="molecule type" value="Genomic_DNA"/>
</dbReference>